<gene>
    <name evidence="1" type="ORF">METZ01_LOCUS163518</name>
</gene>
<protein>
    <submittedName>
        <fullName evidence="1">Uncharacterized protein</fullName>
    </submittedName>
</protein>
<proteinExistence type="predicted"/>
<feature type="non-terminal residue" evidence="1">
    <location>
        <position position="1"/>
    </location>
</feature>
<dbReference type="AlphaFoldDB" id="A0A382BAJ8"/>
<reference evidence="1" key="1">
    <citation type="submission" date="2018-05" db="EMBL/GenBank/DDBJ databases">
        <authorList>
            <person name="Lanie J.A."/>
            <person name="Ng W.-L."/>
            <person name="Kazmierczak K.M."/>
            <person name="Andrzejewski T.M."/>
            <person name="Davidsen T.M."/>
            <person name="Wayne K.J."/>
            <person name="Tettelin H."/>
            <person name="Glass J.I."/>
            <person name="Rusch D."/>
            <person name="Podicherti R."/>
            <person name="Tsui H.-C.T."/>
            <person name="Winkler M.E."/>
        </authorList>
    </citation>
    <scope>NUCLEOTIDE SEQUENCE</scope>
</reference>
<dbReference type="EMBL" id="UINC01028880">
    <property type="protein sequence ID" value="SVB10664.1"/>
    <property type="molecule type" value="Genomic_DNA"/>
</dbReference>
<name>A0A382BAJ8_9ZZZZ</name>
<accession>A0A382BAJ8</accession>
<sequence length="142" mass="16143">VEVEMKWEKGVVYKISPKTKKSVVYIQIYEKGSLEIKYEEAYRSGWVTVLGDEMLGGYMSLEEMRGDSNSDGTDVWGLPTEGHEFLDGVSDGITYPETLSEADRDQLESIYYEEGTDGLENMGWEQVDSELLFFGKLNIDKV</sequence>
<evidence type="ECO:0000313" key="1">
    <source>
        <dbReference type="EMBL" id="SVB10664.1"/>
    </source>
</evidence>
<organism evidence="1">
    <name type="scientific">marine metagenome</name>
    <dbReference type="NCBI Taxonomy" id="408172"/>
    <lineage>
        <taxon>unclassified sequences</taxon>
        <taxon>metagenomes</taxon>
        <taxon>ecological metagenomes</taxon>
    </lineage>
</organism>